<feature type="chain" id="PRO_5019442520" description="DUF4402 domain-containing protein" evidence="1">
    <location>
        <begin position="29"/>
        <end position="227"/>
    </location>
</feature>
<feature type="signal peptide" evidence="1">
    <location>
        <begin position="1"/>
        <end position="28"/>
    </location>
</feature>
<dbReference type="RefSeq" id="WP_119831313.1">
    <property type="nucleotide sequence ID" value="NZ_QYUL01000002.1"/>
</dbReference>
<evidence type="ECO:0000256" key="1">
    <source>
        <dbReference type="SAM" id="SignalP"/>
    </source>
</evidence>
<comment type="caution">
    <text evidence="2">The sequence shown here is derived from an EMBL/GenBank/DDBJ whole genome shotgun (WGS) entry which is preliminary data.</text>
</comment>
<dbReference type="EMBL" id="QYUL01000002">
    <property type="protein sequence ID" value="RJF81221.1"/>
    <property type="molecule type" value="Genomic_DNA"/>
</dbReference>
<dbReference type="Proteomes" id="UP000283458">
    <property type="component" value="Unassembled WGS sequence"/>
</dbReference>
<reference evidence="2 3" key="1">
    <citation type="submission" date="2018-09" db="EMBL/GenBank/DDBJ databases">
        <authorList>
            <person name="Zhu H."/>
        </authorList>
    </citation>
    <scope>NUCLEOTIDE SEQUENCE [LARGE SCALE GENOMIC DNA]</scope>
    <source>
        <strain evidence="2 3">K2W22B-5</strain>
    </source>
</reference>
<dbReference type="AlphaFoldDB" id="A0A418VVQ9"/>
<evidence type="ECO:0000313" key="3">
    <source>
        <dbReference type="Proteomes" id="UP000283458"/>
    </source>
</evidence>
<gene>
    <name evidence="2" type="ORF">D3877_13560</name>
</gene>
<keyword evidence="3" id="KW-1185">Reference proteome</keyword>
<accession>A0A418VVQ9</accession>
<protein>
    <recommendedName>
        <fullName evidence="4">DUF4402 domain-containing protein</fullName>
    </recommendedName>
</protein>
<organism evidence="2 3">
    <name type="scientific">Azospirillum cavernae</name>
    <dbReference type="NCBI Taxonomy" id="2320860"/>
    <lineage>
        <taxon>Bacteria</taxon>
        <taxon>Pseudomonadati</taxon>
        <taxon>Pseudomonadota</taxon>
        <taxon>Alphaproteobacteria</taxon>
        <taxon>Rhodospirillales</taxon>
        <taxon>Azospirillaceae</taxon>
        <taxon>Azospirillum</taxon>
    </lineage>
</organism>
<dbReference type="OrthoDB" id="7346346at2"/>
<proteinExistence type="predicted"/>
<evidence type="ECO:0008006" key="4">
    <source>
        <dbReference type="Google" id="ProtNLM"/>
    </source>
</evidence>
<sequence>MTVTFQTPLRALAVGALLWQFGVSTAAAAPVALVEDVSDGVAGVQPMDYLNAGQTVALAAGQVLTLSYLDSCVNETITGGGVTIGTRESAISGGTINRHTLPCDGGKLLLAASETGKAGVTVFRSVTVALPGAKPKADLTLYKTRPLLALTAPGPVSFERLDEAAPPVTIDVPGTMLDTAKSGAAPVPPLVPGGLYKIAAGAKSYIVKIDPQAKDEAGPALGRLIRF</sequence>
<evidence type="ECO:0000313" key="2">
    <source>
        <dbReference type="EMBL" id="RJF81221.1"/>
    </source>
</evidence>
<keyword evidence="1" id="KW-0732">Signal</keyword>
<name>A0A418VVQ9_9PROT</name>